<evidence type="ECO:0000256" key="2">
    <source>
        <dbReference type="ARBA" id="ARBA00022475"/>
    </source>
</evidence>
<proteinExistence type="predicted"/>
<feature type="transmembrane region" description="Helical" evidence="6">
    <location>
        <begin position="20"/>
        <end position="45"/>
    </location>
</feature>
<keyword evidence="4 6" id="KW-1133">Transmembrane helix</keyword>
<dbReference type="Pfam" id="PF06271">
    <property type="entry name" value="RDD"/>
    <property type="match status" value="1"/>
</dbReference>
<gene>
    <name evidence="8" type="ORF">EGD98_02685</name>
</gene>
<comment type="caution">
    <text evidence="8">The sequence shown here is derived from an EMBL/GenBank/DDBJ whole genome shotgun (WGS) entry which is preliminary data.</text>
</comment>
<feature type="domain" description="RDD" evidence="7">
    <location>
        <begin position="12"/>
        <end position="143"/>
    </location>
</feature>
<name>A0A8J7YGF5_9EURY</name>
<evidence type="ECO:0000256" key="3">
    <source>
        <dbReference type="ARBA" id="ARBA00022692"/>
    </source>
</evidence>
<evidence type="ECO:0000313" key="9">
    <source>
        <dbReference type="Proteomes" id="UP000783863"/>
    </source>
</evidence>
<evidence type="ECO:0000256" key="5">
    <source>
        <dbReference type="ARBA" id="ARBA00023136"/>
    </source>
</evidence>
<organism evidence="8 9">
    <name type="scientific">Haloarcula salinisoli</name>
    <dbReference type="NCBI Taxonomy" id="2487746"/>
    <lineage>
        <taxon>Archaea</taxon>
        <taxon>Methanobacteriati</taxon>
        <taxon>Methanobacteriota</taxon>
        <taxon>Stenosarchaea group</taxon>
        <taxon>Halobacteria</taxon>
        <taxon>Halobacteriales</taxon>
        <taxon>Haloarculaceae</taxon>
        <taxon>Haloarcula</taxon>
    </lineage>
</organism>
<dbReference type="PANTHER" id="PTHR36115">
    <property type="entry name" value="PROLINE-RICH ANTIGEN HOMOLOG-RELATED"/>
    <property type="match status" value="1"/>
</dbReference>
<protein>
    <submittedName>
        <fullName evidence="8">RDD family protein</fullName>
    </submittedName>
</protein>
<dbReference type="PANTHER" id="PTHR36115:SF6">
    <property type="entry name" value="PROLINE-RICH ANTIGEN HOMOLOG"/>
    <property type="match status" value="1"/>
</dbReference>
<accession>A0A8J7YGF5</accession>
<keyword evidence="9" id="KW-1185">Reference proteome</keyword>
<dbReference type="Proteomes" id="UP000783863">
    <property type="component" value="Unassembled WGS sequence"/>
</dbReference>
<reference evidence="8" key="1">
    <citation type="submission" date="2021-06" db="EMBL/GenBank/DDBJ databases">
        <title>Halomicroarcula sp. F24A a new haloarchaeum isolated from saline soil.</title>
        <authorList>
            <person name="Duran-Viseras A."/>
            <person name="Sanchez-Porro C."/>
            <person name="Ventosa A."/>
        </authorList>
    </citation>
    <scope>NUCLEOTIDE SEQUENCE</scope>
    <source>
        <strain evidence="8">F24A</strain>
    </source>
</reference>
<keyword evidence="5 6" id="KW-0472">Membrane</keyword>
<keyword evidence="3 6" id="KW-0812">Transmembrane</keyword>
<evidence type="ECO:0000256" key="1">
    <source>
        <dbReference type="ARBA" id="ARBA00004651"/>
    </source>
</evidence>
<sequence length="149" mass="16051">MDTATEPEARQLAGLGKRAAAFFIDTMLFAFAMALIVAVPALLLLSTAEPSILLAAYVVFNLVVTVGFFGYRIVFEGLYGYTPGKKLLDISVVTEAGGDIGWKEATVRNLVLIADNLPVAYLLGIGLILYDEDEQRLGDMAANTYVVRA</sequence>
<evidence type="ECO:0000313" key="8">
    <source>
        <dbReference type="EMBL" id="MBX0302574.1"/>
    </source>
</evidence>
<comment type="subcellular location">
    <subcellularLocation>
        <location evidence="1">Cell membrane</location>
        <topology evidence="1">Multi-pass membrane protein</topology>
    </subcellularLocation>
</comment>
<dbReference type="InterPro" id="IPR051791">
    <property type="entry name" value="Pra-immunoreactive"/>
</dbReference>
<keyword evidence="2" id="KW-1003">Cell membrane</keyword>
<dbReference type="RefSeq" id="WP_220586810.1">
    <property type="nucleotide sequence ID" value="NZ_RKLQ01000001.1"/>
</dbReference>
<evidence type="ECO:0000259" key="7">
    <source>
        <dbReference type="Pfam" id="PF06271"/>
    </source>
</evidence>
<dbReference type="AlphaFoldDB" id="A0A8J7YGF5"/>
<evidence type="ECO:0000256" key="6">
    <source>
        <dbReference type="SAM" id="Phobius"/>
    </source>
</evidence>
<dbReference type="InterPro" id="IPR010432">
    <property type="entry name" value="RDD"/>
</dbReference>
<dbReference type="EMBL" id="RKLQ01000001">
    <property type="protein sequence ID" value="MBX0302574.1"/>
    <property type="molecule type" value="Genomic_DNA"/>
</dbReference>
<dbReference type="GO" id="GO:0005886">
    <property type="term" value="C:plasma membrane"/>
    <property type="evidence" value="ECO:0007669"/>
    <property type="project" value="UniProtKB-SubCell"/>
</dbReference>
<evidence type="ECO:0000256" key="4">
    <source>
        <dbReference type="ARBA" id="ARBA00022989"/>
    </source>
</evidence>
<feature type="transmembrane region" description="Helical" evidence="6">
    <location>
        <begin position="52"/>
        <end position="74"/>
    </location>
</feature>